<dbReference type="GO" id="GO:0007219">
    <property type="term" value="P:Notch signaling pathway"/>
    <property type="evidence" value="ECO:0007669"/>
    <property type="project" value="UniProtKB-KW"/>
</dbReference>
<dbReference type="PANTHER" id="PTHR21092:SF0">
    <property type="entry name" value="NICASTRIN"/>
    <property type="match status" value="1"/>
</dbReference>
<feature type="domain" description="Nicastrin small lobe" evidence="12">
    <location>
        <begin position="40"/>
        <end position="210"/>
    </location>
</feature>
<evidence type="ECO:0000256" key="9">
    <source>
        <dbReference type="ARBA" id="ARBA00023180"/>
    </source>
</evidence>
<feature type="signal peptide" evidence="11">
    <location>
        <begin position="1"/>
        <end position="21"/>
    </location>
</feature>
<evidence type="ECO:0000256" key="3">
    <source>
        <dbReference type="ARBA" id="ARBA00015303"/>
    </source>
</evidence>
<dbReference type="InterPro" id="IPR008710">
    <property type="entry name" value="Nicastrin"/>
</dbReference>
<comment type="subcellular location">
    <subcellularLocation>
        <location evidence="1">Membrane</location>
        <topology evidence="1">Single-pass type I membrane protein</topology>
    </subcellularLocation>
</comment>
<feature type="compositionally biased region" description="Basic and acidic residues" evidence="10">
    <location>
        <begin position="717"/>
        <end position="730"/>
    </location>
</feature>
<sequence length="730" mass="82636">MHFHFCCILVILLLTIYPVYSANCRLKDQVSIVLPKTKLQCFRLLNGTHQTGCQSDKNGNSGTVIDVESLEHFMTQLEFFKSNEEQIIALADLERLTPELISIFHNDSIINGLILYGHANSAKFSEDGACPSSEFSIYNQGSCKKWNDGAVSDLGMRFLNWEKPIFYVDDKRELSLLREDCYATFNRNLTNTFGSSKQRCRAKLTMFMHGAGDAEVCLRRQNLFYGFTDTLSMCEPLSSYNVFNVVPVLRMNDPSNIFLLSARLDSFSSFSGSAGGDISVLTSVVTLLSIANAIGKKSVLFENRAKAHNRQLLLSFFNGEALGYIGSGRTAYDMQNDEFPHKFKRYEPLKTGRQIGFNDIKIFVELQQIGFSSKTNEYYLHVDGSLNQVASNVREGLADRTIFSAIANTTPESQIPPSSYESFLRHNRSTVGTVFSSAKDHYVFNNINSFEDTEITNSLQKRQTAVRHLHDVASGILKAVTGYVHDDKDSATDFPIDIDYVETLVECFFSRTWNCSHFQKIIPDYQAHFHAYRNLYIGPSGQQSPMWHIVKALLIQALGETHATPNVKTEDQCDTLNPGQSVYHYVWAFNEKQNKSLCYRTSIFTTQARSPSFADKGVRSDFFNYSTWVESVWDPHKLEVFLDGAHSTFFHFILSSTIGIFAILLTCIDWYQVNPQATPPVIIKTTRNQRTKKRSRRRFEEVPQDDLPGTSSAGQVVRREGSVVRDLLAD</sequence>
<evidence type="ECO:0000256" key="5">
    <source>
        <dbReference type="ARBA" id="ARBA00022729"/>
    </source>
</evidence>
<evidence type="ECO:0000313" key="14">
    <source>
        <dbReference type="WBParaSite" id="PSU_v2.g2534.t1"/>
    </source>
</evidence>
<dbReference type="InterPro" id="IPR041084">
    <property type="entry name" value="Ncstrn_small"/>
</dbReference>
<evidence type="ECO:0000313" key="13">
    <source>
        <dbReference type="Proteomes" id="UP000887577"/>
    </source>
</evidence>
<dbReference type="GO" id="GO:0007220">
    <property type="term" value="P:Notch receptor processing"/>
    <property type="evidence" value="ECO:0007669"/>
    <property type="project" value="TreeGrafter"/>
</dbReference>
<evidence type="ECO:0000259" key="12">
    <source>
        <dbReference type="Pfam" id="PF18266"/>
    </source>
</evidence>
<dbReference type="AlphaFoldDB" id="A0A914YWS5"/>
<evidence type="ECO:0000256" key="6">
    <source>
        <dbReference type="ARBA" id="ARBA00022976"/>
    </source>
</evidence>
<dbReference type="Proteomes" id="UP000887577">
    <property type="component" value="Unplaced"/>
</dbReference>
<feature type="compositionally biased region" description="Basic residues" evidence="10">
    <location>
        <begin position="687"/>
        <end position="697"/>
    </location>
</feature>
<protein>
    <recommendedName>
        <fullName evidence="3">Nicastrin</fullName>
    </recommendedName>
</protein>
<comment type="similarity">
    <text evidence="2">Belongs to the nicastrin family.</text>
</comment>
<dbReference type="Pfam" id="PF05450">
    <property type="entry name" value="Nicastrin"/>
    <property type="match status" value="1"/>
</dbReference>
<evidence type="ECO:0000256" key="4">
    <source>
        <dbReference type="ARBA" id="ARBA00022692"/>
    </source>
</evidence>
<dbReference type="SUPFAM" id="SSF53187">
    <property type="entry name" value="Zn-dependent exopeptidases"/>
    <property type="match status" value="1"/>
</dbReference>
<dbReference type="Gene3D" id="3.40.630.10">
    <property type="entry name" value="Zn peptidases"/>
    <property type="match status" value="1"/>
</dbReference>
<dbReference type="WBParaSite" id="PSU_v2.g2534.t1">
    <property type="protein sequence ID" value="PSU_v2.g2534.t1"/>
    <property type="gene ID" value="PSU_v2.g2534"/>
</dbReference>
<organism evidence="13 14">
    <name type="scientific">Panagrolaimus superbus</name>
    <dbReference type="NCBI Taxonomy" id="310955"/>
    <lineage>
        <taxon>Eukaryota</taxon>
        <taxon>Metazoa</taxon>
        <taxon>Ecdysozoa</taxon>
        <taxon>Nematoda</taxon>
        <taxon>Chromadorea</taxon>
        <taxon>Rhabditida</taxon>
        <taxon>Tylenchina</taxon>
        <taxon>Panagrolaimomorpha</taxon>
        <taxon>Panagrolaimoidea</taxon>
        <taxon>Panagrolaimidae</taxon>
        <taxon>Panagrolaimus</taxon>
    </lineage>
</organism>
<evidence type="ECO:0000256" key="1">
    <source>
        <dbReference type="ARBA" id="ARBA00004479"/>
    </source>
</evidence>
<keyword evidence="5 11" id="KW-0732">Signal</keyword>
<dbReference type="GO" id="GO:0016485">
    <property type="term" value="P:protein processing"/>
    <property type="evidence" value="ECO:0007669"/>
    <property type="project" value="InterPro"/>
</dbReference>
<dbReference type="PANTHER" id="PTHR21092">
    <property type="entry name" value="NICASTRIN"/>
    <property type="match status" value="1"/>
</dbReference>
<feature type="region of interest" description="Disordered" evidence="10">
    <location>
        <begin position="685"/>
        <end position="730"/>
    </location>
</feature>
<evidence type="ECO:0000256" key="7">
    <source>
        <dbReference type="ARBA" id="ARBA00022989"/>
    </source>
</evidence>
<evidence type="ECO:0000256" key="10">
    <source>
        <dbReference type="SAM" id="MobiDB-lite"/>
    </source>
</evidence>
<feature type="chain" id="PRO_5037732444" description="Nicastrin" evidence="11">
    <location>
        <begin position="22"/>
        <end position="730"/>
    </location>
</feature>
<name>A0A914YWS5_9BILA</name>
<keyword evidence="9" id="KW-0325">Glycoprotein</keyword>
<keyword evidence="8" id="KW-0472">Membrane</keyword>
<evidence type="ECO:0000256" key="8">
    <source>
        <dbReference type="ARBA" id="ARBA00023136"/>
    </source>
</evidence>
<reference evidence="14" key="1">
    <citation type="submission" date="2022-11" db="UniProtKB">
        <authorList>
            <consortium name="WormBaseParasite"/>
        </authorList>
    </citation>
    <scope>IDENTIFICATION</scope>
</reference>
<keyword evidence="4" id="KW-0812">Transmembrane</keyword>
<evidence type="ECO:0000256" key="2">
    <source>
        <dbReference type="ARBA" id="ARBA00007717"/>
    </source>
</evidence>
<evidence type="ECO:0000256" key="11">
    <source>
        <dbReference type="SAM" id="SignalP"/>
    </source>
</evidence>
<dbReference type="Pfam" id="PF18266">
    <property type="entry name" value="Ncstrn_small"/>
    <property type="match status" value="1"/>
</dbReference>
<proteinExistence type="inferred from homology"/>
<dbReference type="GO" id="GO:0005886">
    <property type="term" value="C:plasma membrane"/>
    <property type="evidence" value="ECO:0007669"/>
    <property type="project" value="TreeGrafter"/>
</dbReference>
<keyword evidence="6" id="KW-0914">Notch signaling pathway</keyword>
<keyword evidence="7" id="KW-1133">Transmembrane helix</keyword>
<keyword evidence="13" id="KW-1185">Reference proteome</keyword>
<accession>A0A914YWS5</accession>